<dbReference type="Proteomes" id="UP001303115">
    <property type="component" value="Unassembled WGS sequence"/>
</dbReference>
<evidence type="ECO:0000256" key="1">
    <source>
        <dbReference type="SAM" id="MobiDB-lite"/>
    </source>
</evidence>
<name>A0AAN6PMW0_9PEZI</name>
<feature type="compositionally biased region" description="Low complexity" evidence="1">
    <location>
        <begin position="217"/>
        <end position="236"/>
    </location>
</feature>
<keyword evidence="5" id="KW-1185">Reference proteome</keyword>
<sequence>MLSSVLHTLLMLAAVGQTTALALWGRQQPRNNGTSGLDKRQGTVLVTKFSTIFPTGDGSRPRTANNGYDCRVDLLNDLWGFCPNTVIAATDCGLAGSCVDSFSCSKGCGRTDKPYTTFTCSESNAPFCSTALLTLPNNVGPFTYLACGRGPSTDVYFAFTTTTKPTSSPQPTTSPTTTSSSPTSPRETARSNTASSTPQQTAQSTGPSNTASPTSNPTASDTTTAQSAPAPSNSSPNNTGAIIGGTFGCLALLCGCLIVIFWLRHRNRNAAAAAAAAAKTGSSSSEETSNDIVAHPSPPDYKGGGLGLYEPAELSARTPAAAAGWRAYPPMTPVELLGSGCGFGAGR</sequence>
<feature type="compositionally biased region" description="Polar residues" evidence="1">
    <location>
        <begin position="190"/>
        <end position="216"/>
    </location>
</feature>
<gene>
    <name evidence="4" type="ORF">C8A01DRAFT_31999</name>
</gene>
<keyword evidence="2" id="KW-1133">Transmembrane helix</keyword>
<dbReference type="EMBL" id="MU854323">
    <property type="protein sequence ID" value="KAK4043901.1"/>
    <property type="molecule type" value="Genomic_DNA"/>
</dbReference>
<protein>
    <submittedName>
        <fullName evidence="4">Uncharacterized protein</fullName>
    </submittedName>
</protein>
<dbReference type="AlphaFoldDB" id="A0AAN6PMW0"/>
<keyword evidence="2" id="KW-0472">Membrane</keyword>
<keyword evidence="2" id="KW-0812">Transmembrane</keyword>
<reference evidence="5" key="1">
    <citation type="journal article" date="2023" name="Mol. Phylogenet. Evol.">
        <title>Genome-scale phylogeny and comparative genomics of the fungal order Sordariales.</title>
        <authorList>
            <person name="Hensen N."/>
            <person name="Bonometti L."/>
            <person name="Westerberg I."/>
            <person name="Brannstrom I.O."/>
            <person name="Guillou S."/>
            <person name="Cros-Aarteil S."/>
            <person name="Calhoun S."/>
            <person name="Haridas S."/>
            <person name="Kuo A."/>
            <person name="Mondo S."/>
            <person name="Pangilinan J."/>
            <person name="Riley R."/>
            <person name="LaButti K."/>
            <person name="Andreopoulos B."/>
            <person name="Lipzen A."/>
            <person name="Chen C."/>
            <person name="Yan M."/>
            <person name="Daum C."/>
            <person name="Ng V."/>
            <person name="Clum A."/>
            <person name="Steindorff A."/>
            <person name="Ohm R.A."/>
            <person name="Martin F."/>
            <person name="Silar P."/>
            <person name="Natvig D.O."/>
            <person name="Lalanne C."/>
            <person name="Gautier V."/>
            <person name="Ament-Velasquez S.L."/>
            <person name="Kruys A."/>
            <person name="Hutchinson M.I."/>
            <person name="Powell A.J."/>
            <person name="Barry K."/>
            <person name="Miller A.N."/>
            <person name="Grigoriev I.V."/>
            <person name="Debuchy R."/>
            <person name="Gladieux P."/>
            <person name="Hiltunen Thoren M."/>
            <person name="Johannesson H."/>
        </authorList>
    </citation>
    <scope>NUCLEOTIDE SEQUENCE [LARGE SCALE GENOMIC DNA]</scope>
    <source>
        <strain evidence="5">CBS 284.82</strain>
    </source>
</reference>
<feature type="signal peptide" evidence="3">
    <location>
        <begin position="1"/>
        <end position="20"/>
    </location>
</feature>
<evidence type="ECO:0000313" key="5">
    <source>
        <dbReference type="Proteomes" id="UP001303115"/>
    </source>
</evidence>
<evidence type="ECO:0000256" key="2">
    <source>
        <dbReference type="SAM" id="Phobius"/>
    </source>
</evidence>
<organism evidence="4 5">
    <name type="scientific">Parachaetomium inaequale</name>
    <dbReference type="NCBI Taxonomy" id="2588326"/>
    <lineage>
        <taxon>Eukaryota</taxon>
        <taxon>Fungi</taxon>
        <taxon>Dikarya</taxon>
        <taxon>Ascomycota</taxon>
        <taxon>Pezizomycotina</taxon>
        <taxon>Sordariomycetes</taxon>
        <taxon>Sordariomycetidae</taxon>
        <taxon>Sordariales</taxon>
        <taxon>Chaetomiaceae</taxon>
        <taxon>Parachaetomium</taxon>
    </lineage>
</organism>
<feature type="region of interest" description="Disordered" evidence="1">
    <location>
        <begin position="162"/>
        <end position="236"/>
    </location>
</feature>
<evidence type="ECO:0000256" key="3">
    <source>
        <dbReference type="SAM" id="SignalP"/>
    </source>
</evidence>
<evidence type="ECO:0000313" key="4">
    <source>
        <dbReference type="EMBL" id="KAK4043901.1"/>
    </source>
</evidence>
<feature type="chain" id="PRO_5042917697" evidence="3">
    <location>
        <begin position="21"/>
        <end position="347"/>
    </location>
</feature>
<accession>A0AAN6PMW0</accession>
<comment type="caution">
    <text evidence="4">The sequence shown here is derived from an EMBL/GenBank/DDBJ whole genome shotgun (WGS) entry which is preliminary data.</text>
</comment>
<feature type="transmembrane region" description="Helical" evidence="2">
    <location>
        <begin position="241"/>
        <end position="263"/>
    </location>
</feature>
<proteinExistence type="predicted"/>
<keyword evidence="3" id="KW-0732">Signal</keyword>
<feature type="compositionally biased region" description="Low complexity" evidence="1">
    <location>
        <begin position="162"/>
        <end position="185"/>
    </location>
</feature>